<feature type="chain" id="PRO_5018200707" description="Spore cortex-lytic enzyme" evidence="9">
    <location>
        <begin position="25"/>
        <end position="229"/>
    </location>
</feature>
<evidence type="ECO:0000259" key="11">
    <source>
        <dbReference type="Pfam" id="PF07486"/>
    </source>
</evidence>
<dbReference type="InterPro" id="IPR042047">
    <property type="entry name" value="SleB_dom1"/>
</dbReference>
<dbReference type="Proteomes" id="UP000280960">
    <property type="component" value="Chromosome"/>
</dbReference>
<dbReference type="InterPro" id="IPR036366">
    <property type="entry name" value="PGBDSf"/>
</dbReference>
<name>A0A3G2R6P1_9FIRM</name>
<dbReference type="InterPro" id="IPR014224">
    <property type="entry name" value="Spore_cortex_SleB"/>
</dbReference>
<evidence type="ECO:0000256" key="8">
    <source>
        <dbReference type="NCBIfam" id="TIGR02869"/>
    </source>
</evidence>
<protein>
    <recommendedName>
        <fullName evidence="2 8">Spore cortex-lytic enzyme</fullName>
    </recommendedName>
</protein>
<dbReference type="InterPro" id="IPR011105">
    <property type="entry name" value="Cell_wall_hydrolase_SleB"/>
</dbReference>
<dbReference type="EMBL" id="CP033169">
    <property type="protein sequence ID" value="AYO30768.1"/>
    <property type="molecule type" value="Genomic_DNA"/>
</dbReference>
<dbReference type="AlphaFoldDB" id="A0A3G2R6P1"/>
<dbReference type="GO" id="GO:0016787">
    <property type="term" value="F:hydrolase activity"/>
    <property type="evidence" value="ECO:0007669"/>
    <property type="project" value="UniProtKB-KW"/>
</dbReference>
<evidence type="ECO:0000313" key="13">
    <source>
        <dbReference type="Proteomes" id="UP000280960"/>
    </source>
</evidence>
<keyword evidence="6" id="KW-0749">Sporulation</keyword>
<dbReference type="KEGG" id="bacg:D2962_09200"/>
<dbReference type="Pfam" id="PF07486">
    <property type="entry name" value="Hydrolase_2"/>
    <property type="match status" value="1"/>
</dbReference>
<evidence type="ECO:0000313" key="12">
    <source>
        <dbReference type="EMBL" id="AYO30768.1"/>
    </source>
</evidence>
<keyword evidence="4 9" id="KW-0732">Signal</keyword>
<dbReference type="GO" id="GO:0009847">
    <property type="term" value="P:spore germination"/>
    <property type="evidence" value="ECO:0007669"/>
    <property type="project" value="UniProtKB-UniRule"/>
</dbReference>
<dbReference type="Gene3D" id="1.10.101.10">
    <property type="entry name" value="PGBD-like superfamily/PGBD"/>
    <property type="match status" value="1"/>
</dbReference>
<organism evidence="12 13">
    <name type="scientific">Biomaibacter acetigenes</name>
    <dbReference type="NCBI Taxonomy" id="2316383"/>
    <lineage>
        <taxon>Bacteria</taxon>
        <taxon>Bacillati</taxon>
        <taxon>Bacillota</taxon>
        <taxon>Clostridia</taxon>
        <taxon>Thermosediminibacterales</taxon>
        <taxon>Tepidanaerobacteraceae</taxon>
        <taxon>Biomaibacter</taxon>
    </lineage>
</organism>
<evidence type="ECO:0000256" key="2">
    <source>
        <dbReference type="ARBA" id="ARBA00018364"/>
    </source>
</evidence>
<dbReference type="InterPro" id="IPR002477">
    <property type="entry name" value="Peptidoglycan-bd-like"/>
</dbReference>
<dbReference type="Gene3D" id="1.10.10.2520">
    <property type="entry name" value="Cell wall hydrolase SleB, domain 1"/>
    <property type="match status" value="1"/>
</dbReference>
<dbReference type="GO" id="GO:0071555">
    <property type="term" value="P:cell wall organization"/>
    <property type="evidence" value="ECO:0007669"/>
    <property type="project" value="UniProtKB-KW"/>
</dbReference>
<keyword evidence="7" id="KW-0961">Cell wall biogenesis/degradation</keyword>
<evidence type="ECO:0000256" key="9">
    <source>
        <dbReference type="SAM" id="SignalP"/>
    </source>
</evidence>
<comment type="similarity">
    <text evidence="1">Belongs to the SleB family.</text>
</comment>
<keyword evidence="3" id="KW-0309">Germination</keyword>
<dbReference type="Pfam" id="PF01471">
    <property type="entry name" value="PG_binding_1"/>
    <property type="match status" value="1"/>
</dbReference>
<evidence type="ECO:0000259" key="10">
    <source>
        <dbReference type="Pfam" id="PF01471"/>
    </source>
</evidence>
<evidence type="ECO:0000256" key="3">
    <source>
        <dbReference type="ARBA" id="ARBA00022544"/>
    </source>
</evidence>
<dbReference type="InterPro" id="IPR036365">
    <property type="entry name" value="PGBD-like_sf"/>
</dbReference>
<dbReference type="SUPFAM" id="SSF47090">
    <property type="entry name" value="PGBD-like"/>
    <property type="match status" value="1"/>
</dbReference>
<evidence type="ECO:0000256" key="6">
    <source>
        <dbReference type="ARBA" id="ARBA00022969"/>
    </source>
</evidence>
<evidence type="ECO:0000256" key="7">
    <source>
        <dbReference type="ARBA" id="ARBA00023316"/>
    </source>
</evidence>
<keyword evidence="5" id="KW-0378">Hydrolase</keyword>
<evidence type="ECO:0000256" key="5">
    <source>
        <dbReference type="ARBA" id="ARBA00022801"/>
    </source>
</evidence>
<accession>A0A3G2R6P1</accession>
<dbReference type="RefSeq" id="WP_122014798.1">
    <property type="nucleotide sequence ID" value="NZ_CP033169.1"/>
</dbReference>
<dbReference type="GO" id="GO:0030435">
    <property type="term" value="P:sporulation resulting in formation of a cellular spore"/>
    <property type="evidence" value="ECO:0007669"/>
    <property type="project" value="UniProtKB-KW"/>
</dbReference>
<reference evidence="12 13" key="1">
    <citation type="submission" date="2018-10" db="EMBL/GenBank/DDBJ databases">
        <authorList>
            <person name="Zhang X."/>
        </authorList>
    </citation>
    <scope>NUCLEOTIDE SEQUENCE [LARGE SCALE GENOMIC DNA]</scope>
    <source>
        <strain evidence="12 13">SK-G1</strain>
    </source>
</reference>
<feature type="signal peptide" evidence="9">
    <location>
        <begin position="1"/>
        <end position="24"/>
    </location>
</feature>
<gene>
    <name evidence="12" type="primary">sleB</name>
    <name evidence="12" type="ORF">D2962_09200</name>
</gene>
<feature type="domain" description="Peptidoglycan binding-like" evidence="10">
    <location>
        <begin position="37"/>
        <end position="93"/>
    </location>
</feature>
<evidence type="ECO:0000256" key="4">
    <source>
        <dbReference type="ARBA" id="ARBA00022729"/>
    </source>
</evidence>
<evidence type="ECO:0000256" key="1">
    <source>
        <dbReference type="ARBA" id="ARBA00007010"/>
    </source>
</evidence>
<keyword evidence="13" id="KW-1185">Reference proteome</keyword>
<proteinExistence type="inferred from homology"/>
<sequence>MRKTVAKVLLIFVLLSTLTPVAMAASLGDRTLMMGSTGDDVAQLQQQLNTLGFWAGFVDGIFGPKTEAAVKRFQSSRGLWADGIAGPQTFRALNVHSSYRGTTGRFSQRDIELLARLVYAEARGEPYTGQVAVAATVLNRLKDPKYPKTIPGIIFQVVDGYYQYSPVENGQIYLTPDETARRAVMDAIAGYDPTGGATTFFNPGKTNDQWVRSRTYITTIGNHVFFTIE</sequence>
<dbReference type="NCBIfam" id="TIGR02869">
    <property type="entry name" value="spore_SleB"/>
    <property type="match status" value="1"/>
</dbReference>
<dbReference type="Gene3D" id="6.20.240.60">
    <property type="match status" value="1"/>
</dbReference>
<feature type="domain" description="Cell wall hydrolase SleB" evidence="11">
    <location>
        <begin position="124"/>
        <end position="226"/>
    </location>
</feature>